<keyword evidence="5 7" id="KW-0472">Membrane</keyword>
<dbReference type="SUPFAM" id="SSF69318">
    <property type="entry name" value="Integrin alpha N-terminal domain"/>
    <property type="match status" value="1"/>
</dbReference>
<reference evidence="10 11" key="1">
    <citation type="journal article" date="2012" name="Nucleic Acids Res.">
        <title>Sequencing of the smallest Apicomplexan genome from the human pathogen Babesia microti.</title>
        <authorList>
            <person name="Cornillot E."/>
            <person name="Hadj-Kaddour K."/>
            <person name="Dassouli A."/>
            <person name="Noel B."/>
            <person name="Ranwez V."/>
            <person name="Vacherie B."/>
            <person name="Augagneur Y."/>
            <person name="Bres V."/>
            <person name="Duclos A."/>
            <person name="Randazzo S."/>
            <person name="Carcy B."/>
            <person name="Debierre-Grockiego F."/>
            <person name="Delbecq S."/>
            <person name="Moubri-Menage K."/>
            <person name="Shams-Eldin H."/>
            <person name="Usmani-Brown S."/>
            <person name="Bringaud F."/>
            <person name="Wincker P."/>
            <person name="Vivares C.P."/>
            <person name="Schwarz R.T."/>
            <person name="Schetters T.P."/>
            <person name="Krause P.J."/>
            <person name="Gorenflot A."/>
            <person name="Berry V."/>
            <person name="Barbe V."/>
            <person name="Ben Mamoun C."/>
        </authorList>
    </citation>
    <scope>NUCLEOTIDE SEQUENCE [LARGE SCALE GENOMIC DNA]</scope>
    <source>
        <strain evidence="10 11">RI</strain>
    </source>
</reference>
<name>A0A1N6LX64_BABMR</name>
<feature type="domain" description="T-cell immunomodulatory protein TIP C2" evidence="9">
    <location>
        <begin position="565"/>
        <end position="660"/>
    </location>
</feature>
<dbReference type="VEuPathDB" id="PiroplasmaDB:BMR1_01G03335"/>
<reference evidence="10 11" key="2">
    <citation type="journal article" date="2013" name="PLoS ONE">
        <title>Whole genome mapping and re-organization of the nuclear and mitochondrial genomes of Babesia microti isolates.</title>
        <authorList>
            <person name="Cornillot E."/>
            <person name="Dassouli A."/>
            <person name="Garg A."/>
            <person name="Pachikara N."/>
            <person name="Randazzo S."/>
            <person name="Depoix D."/>
            <person name="Carcy B."/>
            <person name="Delbecq S."/>
            <person name="Frutos R."/>
            <person name="Silva J.C."/>
            <person name="Sutton R."/>
            <person name="Krause P.J."/>
            <person name="Mamoun C.B."/>
        </authorList>
    </citation>
    <scope>NUCLEOTIDE SEQUENCE [LARGE SCALE GENOMIC DNA]</scope>
    <source>
        <strain evidence="10 11">RI</strain>
    </source>
</reference>
<evidence type="ECO:0000256" key="6">
    <source>
        <dbReference type="ARBA" id="ARBA00023180"/>
    </source>
</evidence>
<evidence type="ECO:0000256" key="5">
    <source>
        <dbReference type="ARBA" id="ARBA00023136"/>
    </source>
</evidence>
<evidence type="ECO:0000313" key="10">
    <source>
        <dbReference type="EMBL" id="SIO73468.1"/>
    </source>
</evidence>
<dbReference type="InterPro" id="IPR028994">
    <property type="entry name" value="Integrin_alpha_N"/>
</dbReference>
<dbReference type="PANTHER" id="PTHR13412">
    <property type="entry name" value="T-CELL IMMUNOMODULATORY PROTEIN HOMOLOG"/>
    <property type="match status" value="1"/>
</dbReference>
<comment type="similarity">
    <text evidence="2">Belongs to the TIP family.</text>
</comment>
<evidence type="ECO:0000256" key="2">
    <source>
        <dbReference type="ARBA" id="ARBA00006496"/>
    </source>
</evidence>
<evidence type="ECO:0000259" key="9">
    <source>
        <dbReference type="Pfam" id="PF23122"/>
    </source>
</evidence>
<keyword evidence="3 7" id="KW-0812">Transmembrane</keyword>
<feature type="chain" id="PRO_5012410426" evidence="8">
    <location>
        <begin position="21"/>
        <end position="711"/>
    </location>
</feature>
<dbReference type="InterPro" id="IPR057089">
    <property type="entry name" value="C2_TIP"/>
</dbReference>
<accession>A0A1N6LX64</accession>
<gene>
    <name evidence="10" type="ORF">BMR1_01G03335</name>
</gene>
<keyword evidence="8" id="KW-0732">Signal</keyword>
<comment type="subcellular location">
    <subcellularLocation>
        <location evidence="1">Membrane</location>
        <topology evidence="1">Single-pass type I membrane protein</topology>
    </subcellularLocation>
</comment>
<feature type="transmembrane region" description="Helical" evidence="7">
    <location>
        <begin position="671"/>
        <end position="691"/>
    </location>
</feature>
<dbReference type="OrthoDB" id="10022113at2759"/>
<protein>
    <submittedName>
        <fullName evidence="10">T-cell immunomodulatory protein homolog</fullName>
    </submittedName>
</protein>
<evidence type="ECO:0000313" key="11">
    <source>
        <dbReference type="Proteomes" id="UP000002899"/>
    </source>
</evidence>
<dbReference type="GeneID" id="24423746"/>
<evidence type="ECO:0000256" key="7">
    <source>
        <dbReference type="SAM" id="Phobius"/>
    </source>
</evidence>
<keyword evidence="4 7" id="KW-1133">Transmembrane helix</keyword>
<dbReference type="KEGG" id="bmic:BMR1_01G03335"/>
<evidence type="ECO:0000256" key="1">
    <source>
        <dbReference type="ARBA" id="ARBA00004479"/>
    </source>
</evidence>
<organism evidence="10 11">
    <name type="scientific">Babesia microti (strain RI)</name>
    <dbReference type="NCBI Taxonomy" id="1133968"/>
    <lineage>
        <taxon>Eukaryota</taxon>
        <taxon>Sar</taxon>
        <taxon>Alveolata</taxon>
        <taxon>Apicomplexa</taxon>
        <taxon>Aconoidasida</taxon>
        <taxon>Piroplasmida</taxon>
        <taxon>Babesiidae</taxon>
        <taxon>Babesia</taxon>
    </lineage>
</organism>
<dbReference type="Pfam" id="PF23122">
    <property type="entry name" value="C2_ITFG1"/>
    <property type="match status" value="1"/>
</dbReference>
<dbReference type="AlphaFoldDB" id="A0A1N6LX64"/>
<dbReference type="GO" id="GO:0005886">
    <property type="term" value="C:plasma membrane"/>
    <property type="evidence" value="ECO:0007669"/>
    <property type="project" value="TreeGrafter"/>
</dbReference>
<dbReference type="Proteomes" id="UP000002899">
    <property type="component" value="Chromosome I"/>
</dbReference>
<dbReference type="RefSeq" id="XP_021337564.1">
    <property type="nucleotide sequence ID" value="XM_021482983.1"/>
</dbReference>
<feature type="signal peptide" evidence="8">
    <location>
        <begin position="1"/>
        <end position="20"/>
    </location>
</feature>
<evidence type="ECO:0000256" key="8">
    <source>
        <dbReference type="SAM" id="SignalP"/>
    </source>
</evidence>
<evidence type="ECO:0000256" key="3">
    <source>
        <dbReference type="ARBA" id="ARBA00022692"/>
    </source>
</evidence>
<dbReference type="PANTHER" id="PTHR13412:SF0">
    <property type="entry name" value="T-CELL IMMUNOMODULATORY PROTEIN"/>
    <property type="match status" value="1"/>
</dbReference>
<sequence length="711" mass="81038">MGVGIYIWVLLISLFHDVLGEFESGGLKLDLIGEVADYGDFYGKNEINIFTFLYYKSNDLYKNTVIVYSLDKKKNKYEISYMFEFEHQGFCEGMIVTDWTMDSRVDALLYLRDEKGIYIVGLAQSAPIDEVEFSIAWTSRDLIGPYLQHENGNIQLAPEESRHNSNIHPLLCDINGDGRVDMITQGHDGTRVVWINDGKVFIPYAWDDVPNVRFVKYDLGMLQDEDQNENVGGNTDNVQLLNITVPHSNGFVDINGDCRPDLLFTVGTDNVHMIEIWLSDVEVGENVVVTNYRQIEKLQLPVHPGQLIFADFNGDGSIDIGIPSCIPDEGSKNCISSSFNIMFNHQQPLCNNLWKDSTVKCRKPTELCTKTPFEISKYQVVKFDNSEVSGANDFVYMNNSNFGNILRLAYGDFDLDGYPDLAFIASNVTSPEPSIVVYKNMLFDKDSRFVLVKSIPIENSKYDYRLSFFDVFEDGDLNVILFGLPNEEQLGNNIFVKANEDESPKDGENCEEKKDKKEYDMSKYDIKYLPFESYKWNVKEFGLFLKASSIGPLSHIHFQDDINFETNIHGPVFVITVSDIYGEKAPRQAIQRPLSGYLPLQLPYVIFGLGNTNNYVEEFYLGMPSASHDYKDMWISIIPNCFVIAVTFPLDIPSKWNLKLSINPSKKFMPILFTNLACLGIIGLFIIVFHAKEKREDSEQEKGFKQKFIAH</sequence>
<keyword evidence="11" id="KW-1185">Reference proteome</keyword>
<dbReference type="EMBL" id="FO082871">
    <property type="protein sequence ID" value="SIO73468.1"/>
    <property type="molecule type" value="Genomic_DNA"/>
</dbReference>
<dbReference type="InterPro" id="IPR024881">
    <property type="entry name" value="Tip"/>
</dbReference>
<keyword evidence="6" id="KW-0325">Glycoprotein</keyword>
<proteinExistence type="inferred from homology"/>
<evidence type="ECO:0000256" key="4">
    <source>
        <dbReference type="ARBA" id="ARBA00022989"/>
    </source>
</evidence>
<reference evidence="10 11" key="3">
    <citation type="journal article" date="2016" name="Sci. Rep.">
        <title>Genome-wide diversity and gene expression profiling of Babesia microti isolates identify polymorphic genes that mediate host-pathogen interactions.</title>
        <authorList>
            <person name="Silva J.C."/>
            <person name="Cornillot E."/>
            <person name="McCracken C."/>
            <person name="Usmani-Brown S."/>
            <person name="Dwivedi A."/>
            <person name="Ifeonu O.O."/>
            <person name="Crabtree J."/>
            <person name="Gotia H.T."/>
            <person name="Virji A.Z."/>
            <person name="Reynes C."/>
            <person name="Colinge J."/>
            <person name="Kumar V."/>
            <person name="Lawres L."/>
            <person name="Pazzi J.E."/>
            <person name="Pablo J.V."/>
            <person name="Hung C."/>
            <person name="Brancato J."/>
            <person name="Kumari P."/>
            <person name="Orvis J."/>
            <person name="Tretina K."/>
            <person name="Chibucos M."/>
            <person name="Ott S."/>
            <person name="Sadzewicz L."/>
            <person name="Sengamalay N."/>
            <person name="Shetty A.C."/>
            <person name="Su Q."/>
            <person name="Tallon L."/>
            <person name="Fraser C.M."/>
            <person name="Frutos R."/>
            <person name="Molina D.M."/>
            <person name="Krause P.J."/>
            <person name="Ben Mamoun C."/>
        </authorList>
    </citation>
    <scope>NUCLEOTIDE SEQUENCE [LARGE SCALE GENOMIC DNA]</scope>
    <source>
        <strain evidence="10 11">RI</strain>
    </source>
</reference>